<dbReference type="EMBL" id="JF805034">
    <property type="protein sequence ID" value="AEI30296.1"/>
    <property type="molecule type" value="Genomic_DNA"/>
</dbReference>
<evidence type="ECO:0000256" key="7">
    <source>
        <dbReference type="ARBA" id="ARBA00022679"/>
    </source>
</evidence>
<keyword evidence="6" id="KW-0597">Phosphoprotein</keyword>
<dbReference type="CDD" id="cd06225">
    <property type="entry name" value="HAMP"/>
    <property type="match status" value="1"/>
</dbReference>
<comment type="catalytic activity">
    <reaction evidence="1">
        <text>ATP + protein L-histidine = ADP + protein N-phospho-L-histidine.</text>
        <dbReference type="EC" id="2.7.13.3"/>
    </reaction>
</comment>
<keyword evidence="4" id="KW-1003">Cell membrane</keyword>
<evidence type="ECO:0000256" key="13">
    <source>
        <dbReference type="ARBA" id="ARBA00023012"/>
    </source>
</evidence>
<dbReference type="PRINTS" id="PR00344">
    <property type="entry name" value="BCTRLSENSOR"/>
</dbReference>
<organism evidence="17">
    <name type="scientific">uncultured microorganism</name>
    <dbReference type="NCBI Taxonomy" id="358574"/>
    <lineage>
        <taxon>unclassified sequences</taxon>
        <taxon>environmental samples</taxon>
    </lineage>
</organism>
<dbReference type="Gene3D" id="3.30.565.10">
    <property type="entry name" value="Histidine kinase-like ATPase, C-terminal domain"/>
    <property type="match status" value="1"/>
</dbReference>
<feature type="domain" description="HAMP" evidence="16">
    <location>
        <begin position="100"/>
        <end position="152"/>
    </location>
</feature>
<evidence type="ECO:0000256" key="12">
    <source>
        <dbReference type="ARBA" id="ARBA00022989"/>
    </source>
</evidence>
<evidence type="ECO:0000256" key="3">
    <source>
        <dbReference type="ARBA" id="ARBA00012438"/>
    </source>
</evidence>
<dbReference type="InterPro" id="IPR050980">
    <property type="entry name" value="2C_sensor_his_kinase"/>
</dbReference>
<name>F8UGY9_9ZZZZ</name>
<dbReference type="PROSITE" id="PS50109">
    <property type="entry name" value="HIS_KIN"/>
    <property type="match status" value="1"/>
</dbReference>
<dbReference type="SUPFAM" id="SSF158472">
    <property type="entry name" value="HAMP domain-like"/>
    <property type="match status" value="1"/>
</dbReference>
<dbReference type="InterPro" id="IPR036890">
    <property type="entry name" value="HATPase_C_sf"/>
</dbReference>
<evidence type="ECO:0000256" key="2">
    <source>
        <dbReference type="ARBA" id="ARBA00004429"/>
    </source>
</evidence>
<keyword evidence="7" id="KW-0808">Transferase</keyword>
<dbReference type="InterPro" id="IPR003594">
    <property type="entry name" value="HATPase_dom"/>
</dbReference>
<dbReference type="Gene3D" id="1.10.287.130">
    <property type="match status" value="1"/>
</dbReference>
<proteinExistence type="predicted"/>
<reference evidence="17" key="1">
    <citation type="submission" date="2011-04" db="EMBL/GenBank/DDBJ databases">
        <title>Taxonomic and functional metagenomic profiling of the microbial community in the anoxic sediment of a brackish shallow lake (Laguna de Carrizo Central Spain).</title>
        <authorList>
            <consortium name="CONSOLIDER consortium CSD2007-00005"/>
            <person name="Guazzaroni M.-E."/>
            <person name="Richter M."/>
            <person name="Garcia-Salamanca A."/>
            <person name="Yarza P."/>
            <person name="Ferrer M."/>
        </authorList>
    </citation>
    <scope>NUCLEOTIDE SEQUENCE</scope>
</reference>
<dbReference type="AlphaFoldDB" id="F8UGY9"/>
<dbReference type="SMART" id="SM00387">
    <property type="entry name" value="HATPase_c"/>
    <property type="match status" value="1"/>
</dbReference>
<evidence type="ECO:0000256" key="4">
    <source>
        <dbReference type="ARBA" id="ARBA00022475"/>
    </source>
</evidence>
<feature type="domain" description="Histidine kinase" evidence="15">
    <location>
        <begin position="160"/>
        <end position="361"/>
    </location>
</feature>
<feature type="non-terminal residue" evidence="17">
    <location>
        <position position="1"/>
    </location>
</feature>
<comment type="subcellular location">
    <subcellularLocation>
        <location evidence="2">Cell inner membrane</location>
        <topology evidence="2">Multi-pass membrane protein</topology>
    </subcellularLocation>
</comment>
<dbReference type="SUPFAM" id="SSF47384">
    <property type="entry name" value="Homodimeric domain of signal transducing histidine kinase"/>
    <property type="match status" value="1"/>
</dbReference>
<keyword evidence="14" id="KW-0472">Membrane</keyword>
<evidence type="ECO:0000256" key="5">
    <source>
        <dbReference type="ARBA" id="ARBA00022519"/>
    </source>
</evidence>
<dbReference type="GO" id="GO:0005524">
    <property type="term" value="F:ATP binding"/>
    <property type="evidence" value="ECO:0007669"/>
    <property type="project" value="UniProtKB-KW"/>
</dbReference>
<dbReference type="Pfam" id="PF02518">
    <property type="entry name" value="HATPase_c"/>
    <property type="match status" value="1"/>
</dbReference>
<keyword evidence="12" id="KW-1133">Transmembrane helix</keyword>
<keyword evidence="10 17" id="KW-0418">Kinase</keyword>
<evidence type="ECO:0000313" key="17">
    <source>
        <dbReference type="EMBL" id="AEI30296.1"/>
    </source>
</evidence>
<dbReference type="GO" id="GO:0005886">
    <property type="term" value="C:plasma membrane"/>
    <property type="evidence" value="ECO:0007669"/>
    <property type="project" value="UniProtKB-SubCell"/>
</dbReference>
<protein>
    <recommendedName>
        <fullName evidence="3">histidine kinase</fullName>
        <ecNumber evidence="3">2.7.13.3</ecNumber>
    </recommendedName>
</protein>
<evidence type="ECO:0000256" key="6">
    <source>
        <dbReference type="ARBA" id="ARBA00022553"/>
    </source>
</evidence>
<dbReference type="GO" id="GO:0000155">
    <property type="term" value="F:phosphorelay sensor kinase activity"/>
    <property type="evidence" value="ECO:0007669"/>
    <property type="project" value="InterPro"/>
</dbReference>
<dbReference type="CDD" id="cd00082">
    <property type="entry name" value="HisKA"/>
    <property type="match status" value="1"/>
</dbReference>
<dbReference type="PANTHER" id="PTHR44936:SF5">
    <property type="entry name" value="SENSOR HISTIDINE KINASE ENVZ"/>
    <property type="match status" value="1"/>
</dbReference>
<keyword evidence="8" id="KW-0812">Transmembrane</keyword>
<dbReference type="SMART" id="SM00388">
    <property type="entry name" value="HisKA"/>
    <property type="match status" value="1"/>
</dbReference>
<evidence type="ECO:0000259" key="16">
    <source>
        <dbReference type="PROSITE" id="PS50885"/>
    </source>
</evidence>
<evidence type="ECO:0000256" key="11">
    <source>
        <dbReference type="ARBA" id="ARBA00022840"/>
    </source>
</evidence>
<dbReference type="InterPro" id="IPR036097">
    <property type="entry name" value="HisK_dim/P_sf"/>
</dbReference>
<keyword evidence="9" id="KW-0547">Nucleotide-binding</keyword>
<sequence>DEYHIIEREDPPEGLRLANFPVLRTMANRFNLGNEAQIEFYNAKSEPNYVWLHYNYQPHHFDMWLGIPKHAFVEGTPYVAFTQEFIIVLMVVMGSLIVARSIRKPLRDISIATQKFGSGEIPEHIKEVGPEEVIQVARSFNRMVDDFKNLQRERELMLAGISHDLRTPLTRLQLTIDLTREIDEHTRNDLKADIKQITAMQQQFIDYISAGGNEIVTLVNMNDLLGQTLVRFDHELKEPIRFEHPDSLIFAQVAPLSISRVLNNLITNAIKYGEMPIRVILDQDKEFTYITVKDQGKGVPPEHEADIFRPLYRGDSARKNAQGSGLGLAIVERIVQKHQGKITVTQSDNSFEIRIALPIKV</sequence>
<dbReference type="InterPro" id="IPR003660">
    <property type="entry name" value="HAMP_dom"/>
</dbReference>
<dbReference type="InterPro" id="IPR004358">
    <property type="entry name" value="Sig_transdc_His_kin-like_C"/>
</dbReference>
<dbReference type="SMART" id="SM00304">
    <property type="entry name" value="HAMP"/>
    <property type="match status" value="1"/>
</dbReference>
<dbReference type="Pfam" id="PF00512">
    <property type="entry name" value="HisKA"/>
    <property type="match status" value="1"/>
</dbReference>
<evidence type="ECO:0000256" key="9">
    <source>
        <dbReference type="ARBA" id="ARBA00022741"/>
    </source>
</evidence>
<dbReference type="PANTHER" id="PTHR44936">
    <property type="entry name" value="SENSOR PROTEIN CREC"/>
    <property type="match status" value="1"/>
</dbReference>
<keyword evidence="13" id="KW-0902">Two-component regulatory system</keyword>
<evidence type="ECO:0000256" key="8">
    <source>
        <dbReference type="ARBA" id="ARBA00022692"/>
    </source>
</evidence>
<dbReference type="SUPFAM" id="SSF55874">
    <property type="entry name" value="ATPase domain of HSP90 chaperone/DNA topoisomerase II/histidine kinase"/>
    <property type="match status" value="1"/>
</dbReference>
<accession>F8UGY9</accession>
<evidence type="ECO:0000259" key="15">
    <source>
        <dbReference type="PROSITE" id="PS50109"/>
    </source>
</evidence>
<dbReference type="InterPro" id="IPR003661">
    <property type="entry name" value="HisK_dim/P_dom"/>
</dbReference>
<evidence type="ECO:0000256" key="14">
    <source>
        <dbReference type="ARBA" id="ARBA00023136"/>
    </source>
</evidence>
<evidence type="ECO:0000256" key="1">
    <source>
        <dbReference type="ARBA" id="ARBA00000085"/>
    </source>
</evidence>
<keyword evidence="5" id="KW-0997">Cell inner membrane</keyword>
<gene>
    <name evidence="17" type="ORF">LDC_03700</name>
</gene>
<keyword evidence="11" id="KW-0067">ATP-binding</keyword>
<dbReference type="EC" id="2.7.13.3" evidence="3"/>
<evidence type="ECO:0000256" key="10">
    <source>
        <dbReference type="ARBA" id="ARBA00022777"/>
    </source>
</evidence>
<dbReference type="Pfam" id="PF00672">
    <property type="entry name" value="HAMP"/>
    <property type="match status" value="1"/>
</dbReference>
<dbReference type="InterPro" id="IPR005467">
    <property type="entry name" value="His_kinase_dom"/>
</dbReference>
<dbReference type="PROSITE" id="PS50885">
    <property type="entry name" value="HAMP"/>
    <property type="match status" value="1"/>
</dbReference>